<feature type="domain" description="D-isomer specific 2-hydroxyacid dehydrogenase catalytic" evidence="6">
    <location>
        <begin position="50"/>
        <end position="361"/>
    </location>
</feature>
<keyword evidence="9" id="KW-1185">Reference proteome</keyword>
<feature type="domain" description="D-isomer specific 2-hydroxyacid dehydrogenase NAD-binding" evidence="7">
    <location>
        <begin position="136"/>
        <end position="331"/>
    </location>
</feature>
<dbReference type="Pfam" id="PF02826">
    <property type="entry name" value="2-Hacid_dh_C"/>
    <property type="match status" value="1"/>
</dbReference>
<gene>
    <name evidence="8" type="ORF">CSUB01_01334</name>
</gene>
<evidence type="ECO:0000256" key="5">
    <source>
        <dbReference type="RuleBase" id="RU003719"/>
    </source>
</evidence>
<evidence type="ECO:0000256" key="2">
    <source>
        <dbReference type="ARBA" id="ARBA00022605"/>
    </source>
</evidence>
<dbReference type="STRING" id="1173701.A0A066XET1"/>
<dbReference type="PANTHER" id="PTHR42789:SF1">
    <property type="entry name" value="D-ISOMER SPECIFIC 2-HYDROXYACID DEHYDROGENASE FAMILY PROTEIN (AFU_ORTHOLOGUE AFUA_6G10090)"/>
    <property type="match status" value="1"/>
</dbReference>
<dbReference type="Proteomes" id="UP000027238">
    <property type="component" value="Unassembled WGS sequence"/>
</dbReference>
<dbReference type="InterPro" id="IPR006140">
    <property type="entry name" value="D-isomer_DH_NAD-bd"/>
</dbReference>
<dbReference type="OMA" id="KHGAWQQ"/>
<reference evidence="9" key="1">
    <citation type="journal article" date="2014" name="Genome Announc.">
        <title>Draft genome sequence of Colletotrichum sublineola, a destructive pathogen of cultivated sorghum.</title>
        <authorList>
            <person name="Baroncelli R."/>
            <person name="Sanz-Martin J.M."/>
            <person name="Rech G.E."/>
            <person name="Sukno S.A."/>
            <person name="Thon M.R."/>
        </authorList>
    </citation>
    <scope>NUCLEOTIDE SEQUENCE [LARGE SCALE GENOMIC DNA]</scope>
    <source>
        <strain evidence="9">TX430BB</strain>
    </source>
</reference>
<dbReference type="GO" id="GO:0008652">
    <property type="term" value="P:amino acid biosynthetic process"/>
    <property type="evidence" value="ECO:0007669"/>
    <property type="project" value="UniProtKB-KW"/>
</dbReference>
<dbReference type="eggNOG" id="KOG0068">
    <property type="taxonomic scope" value="Eukaryota"/>
</dbReference>
<dbReference type="InterPro" id="IPR050857">
    <property type="entry name" value="D-2-hydroxyacid_DH"/>
</dbReference>
<dbReference type="InterPro" id="IPR036291">
    <property type="entry name" value="NAD(P)-bd_dom_sf"/>
</dbReference>
<evidence type="ECO:0000256" key="3">
    <source>
        <dbReference type="ARBA" id="ARBA00023002"/>
    </source>
</evidence>
<dbReference type="GO" id="GO:0016616">
    <property type="term" value="F:oxidoreductase activity, acting on the CH-OH group of donors, NAD or NADP as acceptor"/>
    <property type="evidence" value="ECO:0007669"/>
    <property type="project" value="InterPro"/>
</dbReference>
<dbReference type="PROSITE" id="PS00065">
    <property type="entry name" value="D_2_HYDROXYACID_DH_1"/>
    <property type="match status" value="1"/>
</dbReference>
<dbReference type="PROSITE" id="PS00671">
    <property type="entry name" value="D_2_HYDROXYACID_DH_3"/>
    <property type="match status" value="1"/>
</dbReference>
<organism evidence="8 9">
    <name type="scientific">Colletotrichum sublineola</name>
    <name type="common">Sorghum anthracnose fungus</name>
    <dbReference type="NCBI Taxonomy" id="1173701"/>
    <lineage>
        <taxon>Eukaryota</taxon>
        <taxon>Fungi</taxon>
        <taxon>Dikarya</taxon>
        <taxon>Ascomycota</taxon>
        <taxon>Pezizomycotina</taxon>
        <taxon>Sordariomycetes</taxon>
        <taxon>Hypocreomycetidae</taxon>
        <taxon>Glomerellales</taxon>
        <taxon>Glomerellaceae</taxon>
        <taxon>Colletotrichum</taxon>
        <taxon>Colletotrichum graminicola species complex</taxon>
    </lineage>
</organism>
<evidence type="ECO:0000256" key="1">
    <source>
        <dbReference type="ARBA" id="ARBA00005854"/>
    </source>
</evidence>
<evidence type="ECO:0000313" key="9">
    <source>
        <dbReference type="Proteomes" id="UP000027238"/>
    </source>
</evidence>
<evidence type="ECO:0000259" key="6">
    <source>
        <dbReference type="Pfam" id="PF00389"/>
    </source>
</evidence>
<dbReference type="AlphaFoldDB" id="A0A066XET1"/>
<evidence type="ECO:0000259" key="7">
    <source>
        <dbReference type="Pfam" id="PF02826"/>
    </source>
</evidence>
<evidence type="ECO:0000313" key="8">
    <source>
        <dbReference type="EMBL" id="KDN64241.1"/>
    </source>
</evidence>
<dbReference type="SUPFAM" id="SSF51735">
    <property type="entry name" value="NAD(P)-binding Rossmann-fold domains"/>
    <property type="match status" value="1"/>
</dbReference>
<dbReference type="OrthoDB" id="298012at2759"/>
<dbReference type="HOGENOM" id="CLU_019796_1_3_1"/>
<accession>A0A066XET1</accession>
<dbReference type="InterPro" id="IPR029753">
    <property type="entry name" value="D-isomer_DH_CS"/>
</dbReference>
<keyword evidence="2" id="KW-0028">Amino-acid biosynthesis</keyword>
<dbReference type="CDD" id="cd12169">
    <property type="entry name" value="PGDH_like_1"/>
    <property type="match status" value="1"/>
</dbReference>
<dbReference type="Gene3D" id="3.40.50.720">
    <property type="entry name" value="NAD(P)-binding Rossmann-like Domain"/>
    <property type="match status" value="2"/>
</dbReference>
<dbReference type="SUPFAM" id="SSF52283">
    <property type="entry name" value="Formate/glycerate dehydrogenase catalytic domain-like"/>
    <property type="match status" value="1"/>
</dbReference>
<protein>
    <submittedName>
        <fullName evidence="8">Putative D-isomer specific 2-hydroxyacid dehydrogenase</fullName>
    </submittedName>
</protein>
<dbReference type="InterPro" id="IPR029752">
    <property type="entry name" value="D-isomer_DH_CS1"/>
</dbReference>
<proteinExistence type="inferred from homology"/>
<keyword evidence="3 5" id="KW-0560">Oxidoreductase</keyword>
<evidence type="ECO:0000256" key="4">
    <source>
        <dbReference type="ARBA" id="ARBA00023027"/>
    </source>
</evidence>
<name>A0A066XET1_COLSU</name>
<keyword evidence="4" id="KW-0520">NAD</keyword>
<dbReference type="PANTHER" id="PTHR42789">
    <property type="entry name" value="D-ISOMER SPECIFIC 2-HYDROXYACID DEHYDROGENASE FAMILY PROTEIN (AFU_ORTHOLOGUE AFUA_6G10090)"/>
    <property type="match status" value="1"/>
</dbReference>
<dbReference type="Pfam" id="PF00389">
    <property type="entry name" value="2-Hacid_dh"/>
    <property type="match status" value="1"/>
</dbReference>
<comment type="caution">
    <text evidence="8">The sequence shown here is derived from an EMBL/GenBank/DDBJ whole genome shotgun (WGS) entry which is preliminary data.</text>
</comment>
<sequence>MVQVTQLKIAVLDDYQGISEPQFSKLDKSLFDVTFFKDTLLPYNHPGTPEHVRDALVSRLEPFDIISQGTMRERTPFPKELIARLPNLKLLLTTGLRNNSLDLPAFAERGIPVAGTAEKSTGKQAGTNSTTEHCVTLILSLARNIAHDDLAVKSGLWQTEPATGLTAKTLGVVGLGRLGVSTAKIMHLAFGMKIIAWSSNLTQEAADEKAKAEGLPVEGPDGEKTFKVVSRDELFSTADIISVHLVLSDRSRGLIGAEDLSKMKKSAFFVNTSRGPLVVEKDLLHVLKRGGIRGCALDVFDLEPLPLDSEWRTVKWGQDGRSRVLLTPHMGYVEEKALSAWYEQQVDNIKRWQMGDVLVNVLA</sequence>
<comment type="similarity">
    <text evidence="1 5">Belongs to the D-isomer specific 2-hydroxyacid dehydrogenase family.</text>
</comment>
<dbReference type="InterPro" id="IPR006139">
    <property type="entry name" value="D-isomer_2_OHA_DH_cat_dom"/>
</dbReference>
<dbReference type="GO" id="GO:0051287">
    <property type="term" value="F:NAD binding"/>
    <property type="evidence" value="ECO:0007669"/>
    <property type="project" value="InterPro"/>
</dbReference>
<dbReference type="EMBL" id="JMSE01001147">
    <property type="protein sequence ID" value="KDN64241.1"/>
    <property type="molecule type" value="Genomic_DNA"/>
</dbReference>